<organism evidence="4 5">
    <name type="scientific">Moorena producens PAL-8-15-08-1</name>
    <dbReference type="NCBI Taxonomy" id="1458985"/>
    <lineage>
        <taxon>Bacteria</taxon>
        <taxon>Bacillati</taxon>
        <taxon>Cyanobacteriota</taxon>
        <taxon>Cyanophyceae</taxon>
        <taxon>Coleofasciculales</taxon>
        <taxon>Coleofasciculaceae</taxon>
        <taxon>Moorena</taxon>
    </lineage>
</organism>
<dbReference type="InterPro" id="IPR007159">
    <property type="entry name" value="SpoVT-AbrB_dom"/>
</dbReference>
<dbReference type="AlphaFoldDB" id="A0A1D8TTH3"/>
<evidence type="ECO:0000256" key="2">
    <source>
        <dbReference type="SAM" id="MobiDB-lite"/>
    </source>
</evidence>
<dbReference type="SMART" id="SM00966">
    <property type="entry name" value="SpoVT_AbrB"/>
    <property type="match status" value="1"/>
</dbReference>
<dbReference type="STRING" id="1458985.BJP34_17125"/>
<name>A0A1D8TTH3_9CYAN</name>
<accession>A0A1D8TTH3</accession>
<feature type="domain" description="SpoVT-AbrB" evidence="3">
    <location>
        <begin position="1"/>
        <end position="47"/>
    </location>
</feature>
<dbReference type="Pfam" id="PF04014">
    <property type="entry name" value="MazE_antitoxin"/>
    <property type="match status" value="1"/>
</dbReference>
<dbReference type="Proteomes" id="UP000177870">
    <property type="component" value="Chromosome"/>
</dbReference>
<dbReference type="Gene3D" id="2.10.260.10">
    <property type="match status" value="1"/>
</dbReference>
<dbReference type="RefSeq" id="WP_070393391.1">
    <property type="nucleotide sequence ID" value="NZ_CP017599.1"/>
</dbReference>
<dbReference type="InterPro" id="IPR037914">
    <property type="entry name" value="SpoVT-AbrB_sf"/>
</dbReference>
<protein>
    <submittedName>
        <fullName evidence="4">AbrB family transcriptional regulator</fullName>
    </submittedName>
</protein>
<dbReference type="SUPFAM" id="SSF89447">
    <property type="entry name" value="AbrB/MazE/MraZ-like"/>
    <property type="match status" value="1"/>
</dbReference>
<evidence type="ECO:0000256" key="1">
    <source>
        <dbReference type="PROSITE-ProRule" id="PRU01076"/>
    </source>
</evidence>
<feature type="region of interest" description="Disordered" evidence="2">
    <location>
        <begin position="58"/>
        <end position="81"/>
    </location>
</feature>
<evidence type="ECO:0000259" key="3">
    <source>
        <dbReference type="PROSITE" id="PS51740"/>
    </source>
</evidence>
<reference evidence="5" key="1">
    <citation type="submission" date="2016-10" db="EMBL/GenBank/DDBJ databases">
        <title>Comparative genomics uncovers the prolific and rare metabolic potential of the cyanobacterial genus Moorea.</title>
        <authorList>
            <person name="Leao T."/>
            <person name="Castelao G."/>
            <person name="Korobeynikov A."/>
            <person name="Monroe E.A."/>
            <person name="Podell S."/>
            <person name="Glukhov E."/>
            <person name="Allen E."/>
            <person name="Gerwick W.H."/>
            <person name="Gerwick L."/>
        </authorList>
    </citation>
    <scope>NUCLEOTIDE SEQUENCE [LARGE SCALE GENOMIC DNA]</scope>
    <source>
        <strain evidence="5">PAL-8-15-08-1</strain>
    </source>
</reference>
<gene>
    <name evidence="4" type="ORF">BJP34_17125</name>
</gene>
<dbReference type="NCBIfam" id="TIGR01439">
    <property type="entry name" value="lp_hng_hel_AbrB"/>
    <property type="match status" value="1"/>
</dbReference>
<dbReference type="EMBL" id="CP017599">
    <property type="protein sequence ID" value="AOX00940.1"/>
    <property type="molecule type" value="Genomic_DNA"/>
</dbReference>
<dbReference type="KEGG" id="mpro:BJP34_17125"/>
<dbReference type="OrthoDB" id="9811597at2"/>
<sequence>MFSTTVTDTGQITLPEEIREHLNLVSGSRVEFVIDEEGQVKMFPLNVPVETLSGILHRQGKPPASLEDMESAISEGANDWD</sequence>
<proteinExistence type="predicted"/>
<dbReference type="GO" id="GO:0003677">
    <property type="term" value="F:DNA binding"/>
    <property type="evidence" value="ECO:0007669"/>
    <property type="project" value="UniProtKB-UniRule"/>
</dbReference>
<evidence type="ECO:0000313" key="5">
    <source>
        <dbReference type="Proteomes" id="UP000177870"/>
    </source>
</evidence>
<keyword evidence="1" id="KW-0238">DNA-binding</keyword>
<dbReference type="PROSITE" id="PS51740">
    <property type="entry name" value="SPOVT_ABRB"/>
    <property type="match status" value="1"/>
</dbReference>
<evidence type="ECO:0000313" key="4">
    <source>
        <dbReference type="EMBL" id="AOX00940.1"/>
    </source>
</evidence>